<evidence type="ECO:0000313" key="1">
    <source>
        <dbReference type="EMBL" id="KAG0006473.1"/>
    </source>
</evidence>
<dbReference type="Proteomes" id="UP000749646">
    <property type="component" value="Unassembled WGS sequence"/>
</dbReference>
<evidence type="ECO:0000313" key="2">
    <source>
        <dbReference type="Proteomes" id="UP000749646"/>
    </source>
</evidence>
<gene>
    <name evidence="1" type="ORF">BGZ65_007556</name>
</gene>
<comment type="caution">
    <text evidence="1">The sequence shown here is derived from an EMBL/GenBank/DDBJ whole genome shotgun (WGS) entry which is preliminary data.</text>
</comment>
<protein>
    <submittedName>
        <fullName evidence="1">Uncharacterized protein</fullName>
    </submittedName>
</protein>
<name>A0A9P6MLE3_9FUNG</name>
<reference evidence="1" key="1">
    <citation type="journal article" date="2020" name="Fungal Divers.">
        <title>Resolving the Mortierellaceae phylogeny through synthesis of multi-gene phylogenetics and phylogenomics.</title>
        <authorList>
            <person name="Vandepol N."/>
            <person name="Liber J."/>
            <person name="Desiro A."/>
            <person name="Na H."/>
            <person name="Kennedy M."/>
            <person name="Barry K."/>
            <person name="Grigoriev I.V."/>
            <person name="Miller A.N."/>
            <person name="O'Donnell K."/>
            <person name="Stajich J.E."/>
            <person name="Bonito G."/>
        </authorList>
    </citation>
    <scope>NUCLEOTIDE SEQUENCE</scope>
    <source>
        <strain evidence="1">MES-2147</strain>
    </source>
</reference>
<keyword evidence="2" id="KW-1185">Reference proteome</keyword>
<dbReference type="EMBL" id="JAAAHW010000110">
    <property type="protein sequence ID" value="KAG0006473.1"/>
    <property type="molecule type" value="Genomic_DNA"/>
</dbReference>
<dbReference type="AlphaFoldDB" id="A0A9P6MLE3"/>
<proteinExistence type="predicted"/>
<sequence length="207" mass="23825">MHCYGDESNDTEAWCQTCSQIITEAGDYQPSIVYLFSKQRSISLDDIAEDSSLRARLIKSEMRQKAVMLTKELDALASERGQGLMDDDRSVYMEWLRRREFTVFWERFLEPHKLSCLHTDHLLRSLAHFTDYCPTFFKETGPQQDASALIAAITKERHLALQTDKEALGKEMNGGRFIGAMNAYKTWIESFPSQPQAVIDKVSRLLF</sequence>
<organism evidence="1 2">
    <name type="scientific">Modicella reniformis</name>
    <dbReference type="NCBI Taxonomy" id="1440133"/>
    <lineage>
        <taxon>Eukaryota</taxon>
        <taxon>Fungi</taxon>
        <taxon>Fungi incertae sedis</taxon>
        <taxon>Mucoromycota</taxon>
        <taxon>Mortierellomycotina</taxon>
        <taxon>Mortierellomycetes</taxon>
        <taxon>Mortierellales</taxon>
        <taxon>Mortierellaceae</taxon>
        <taxon>Modicella</taxon>
    </lineage>
</organism>
<accession>A0A9P6MLE3</accession>